<evidence type="ECO:0000259" key="1">
    <source>
        <dbReference type="PROSITE" id="PS51186"/>
    </source>
</evidence>
<dbReference type="SUPFAM" id="SSF55729">
    <property type="entry name" value="Acyl-CoA N-acyltransferases (Nat)"/>
    <property type="match status" value="1"/>
</dbReference>
<dbReference type="Pfam" id="PF00583">
    <property type="entry name" value="Acetyltransf_1"/>
    <property type="match status" value="1"/>
</dbReference>
<reference evidence="2 3" key="1">
    <citation type="submission" date="2019-06" db="EMBL/GenBank/DDBJ databases">
        <title>Sequencing the genomes of 1000 actinobacteria strains.</title>
        <authorList>
            <person name="Klenk H.-P."/>
        </authorList>
    </citation>
    <scope>NUCLEOTIDE SEQUENCE [LARGE SCALE GENOMIC DNA]</scope>
    <source>
        <strain evidence="2 3">DSM 45928</strain>
    </source>
</reference>
<dbReference type="InParanoid" id="A0A543B1G9"/>
<name>A0A543B1G9_9ACTN</name>
<keyword evidence="3" id="KW-1185">Reference proteome</keyword>
<sequence length="292" mass="32046">MTNMEIRPTTLEDLERLDFSYQHQYPDGWRPNGSSFVAVVAERIVGIVHSCPNRTHPTRDLLFGYVVPEHRRRGIASALVAEVRTRATTPLSVKAYPGTGDHRFAKALGATAYQVCPPATIDTSRADVIDWARRHRGEVTRGTEFTVEELTEFLLTEYEFTHQAWSPAAPRDVLIKHLVPELMDDLDVGRSYFVTDDAGLVAGSTVYGEPPIDVYGAGRGGTVEMLAQAPFPDRPGVRTGLAACIAEALLEADGAVVTFDGHVSDLHFYPLLSTIPGVTGKTLELLEIPYRG</sequence>
<dbReference type="InterPro" id="IPR016181">
    <property type="entry name" value="Acyl_CoA_acyltransferase"/>
</dbReference>
<dbReference type="CDD" id="cd04301">
    <property type="entry name" value="NAT_SF"/>
    <property type="match status" value="1"/>
</dbReference>
<dbReference type="EMBL" id="VFOW01000001">
    <property type="protein sequence ID" value="TQL78636.1"/>
    <property type="molecule type" value="Genomic_DNA"/>
</dbReference>
<feature type="domain" description="N-acetyltransferase" evidence="1">
    <location>
        <begin position="4"/>
        <end position="136"/>
    </location>
</feature>
<evidence type="ECO:0000313" key="2">
    <source>
        <dbReference type="EMBL" id="TQL78636.1"/>
    </source>
</evidence>
<dbReference type="InterPro" id="IPR000182">
    <property type="entry name" value="GNAT_dom"/>
</dbReference>
<keyword evidence="2" id="KW-0808">Transferase</keyword>
<gene>
    <name evidence="2" type="ORF">FB566_4226</name>
</gene>
<proteinExistence type="predicted"/>
<organism evidence="2 3">
    <name type="scientific">Stackebrandtia endophytica</name>
    <dbReference type="NCBI Taxonomy" id="1496996"/>
    <lineage>
        <taxon>Bacteria</taxon>
        <taxon>Bacillati</taxon>
        <taxon>Actinomycetota</taxon>
        <taxon>Actinomycetes</taxon>
        <taxon>Glycomycetales</taxon>
        <taxon>Glycomycetaceae</taxon>
        <taxon>Stackebrandtia</taxon>
    </lineage>
</organism>
<comment type="caution">
    <text evidence="2">The sequence shown here is derived from an EMBL/GenBank/DDBJ whole genome shotgun (WGS) entry which is preliminary data.</text>
</comment>
<accession>A0A543B1G9</accession>
<dbReference type="GO" id="GO:0016747">
    <property type="term" value="F:acyltransferase activity, transferring groups other than amino-acyl groups"/>
    <property type="evidence" value="ECO:0007669"/>
    <property type="project" value="InterPro"/>
</dbReference>
<protein>
    <submittedName>
        <fullName evidence="2">Acetyltransferase (GNAT) family protein</fullName>
    </submittedName>
</protein>
<dbReference type="OrthoDB" id="4922351at2"/>
<dbReference type="AlphaFoldDB" id="A0A543B1G9"/>
<dbReference type="PROSITE" id="PS51186">
    <property type="entry name" value="GNAT"/>
    <property type="match status" value="1"/>
</dbReference>
<evidence type="ECO:0000313" key="3">
    <source>
        <dbReference type="Proteomes" id="UP000317043"/>
    </source>
</evidence>
<dbReference type="Proteomes" id="UP000317043">
    <property type="component" value="Unassembled WGS sequence"/>
</dbReference>
<dbReference type="Gene3D" id="3.40.630.30">
    <property type="match status" value="1"/>
</dbReference>